<dbReference type="RefSeq" id="WP_187542392.1">
    <property type="nucleotide sequence ID" value="NZ_CP060717.1"/>
</dbReference>
<proteinExistence type="predicted"/>
<evidence type="ECO:0000313" key="1">
    <source>
        <dbReference type="EMBL" id="QNN65400.1"/>
    </source>
</evidence>
<sequence>MIGTTGASPPQGASLHLSIEGLRNTKGAVMLCLTRQQAFLKCAEDPGRLSRTISAASARSIDIKGVPPGEWSLLLVHDENRNGKLDKMMGMPREGFGFSRNPVIRFGPPSYGDVRFALPPGGSSQSVKVKYLL</sequence>
<dbReference type="Pfam" id="PF09912">
    <property type="entry name" value="DUF2141"/>
    <property type="match status" value="1"/>
</dbReference>
<name>A0A7G9SC25_9SPHN</name>
<dbReference type="Proteomes" id="UP000515955">
    <property type="component" value="Chromosome"/>
</dbReference>
<gene>
    <name evidence="1" type="ORF">H9L12_01860</name>
</gene>
<dbReference type="AlphaFoldDB" id="A0A7G9SC25"/>
<dbReference type="InterPro" id="IPR018673">
    <property type="entry name" value="DUF2141"/>
</dbReference>
<accession>A0A7G9SC25</accession>
<keyword evidence="2" id="KW-1185">Reference proteome</keyword>
<dbReference type="KEGG" id="srhi:H9L12_01860"/>
<reference evidence="1 2" key="1">
    <citation type="submission" date="2020-08" db="EMBL/GenBank/DDBJ databases">
        <title>Genome sequence of Sphingomonas rhizophila KACC 19189T.</title>
        <authorList>
            <person name="Hyun D.-W."/>
            <person name="Bae J.-W."/>
        </authorList>
    </citation>
    <scope>NUCLEOTIDE SEQUENCE [LARGE SCALE GENOMIC DNA]</scope>
    <source>
        <strain evidence="1 2">KACC 19189</strain>
    </source>
</reference>
<dbReference type="EMBL" id="CP060717">
    <property type="protein sequence ID" value="QNN65400.1"/>
    <property type="molecule type" value="Genomic_DNA"/>
</dbReference>
<protein>
    <submittedName>
        <fullName evidence="1">DUF2141 domain-containing protein</fullName>
    </submittedName>
</protein>
<organism evidence="1 2">
    <name type="scientific">Sphingomonas rhizophila</name>
    <dbReference type="NCBI Taxonomy" id="2071607"/>
    <lineage>
        <taxon>Bacteria</taxon>
        <taxon>Pseudomonadati</taxon>
        <taxon>Pseudomonadota</taxon>
        <taxon>Alphaproteobacteria</taxon>
        <taxon>Sphingomonadales</taxon>
        <taxon>Sphingomonadaceae</taxon>
        <taxon>Sphingomonas</taxon>
    </lineage>
</organism>
<evidence type="ECO:0000313" key="2">
    <source>
        <dbReference type="Proteomes" id="UP000515955"/>
    </source>
</evidence>